<dbReference type="Pfam" id="PF03371">
    <property type="entry name" value="PRP38"/>
    <property type="match status" value="1"/>
</dbReference>
<dbReference type="VEuPathDB" id="FungiDB:CAGL0K01265g"/>
<evidence type="ECO:0000256" key="8">
    <source>
        <dbReference type="SAM" id="MobiDB-lite"/>
    </source>
</evidence>
<keyword evidence="5 7" id="KW-0508">mRNA splicing</keyword>
<dbReference type="VEuPathDB" id="FungiDB:GVI51_K01111"/>
<sequence>MSAEFQYESFISEKQLNNQSVSLVIPRITRDKIHNNIYYRCNLHPVSMRGDTMLNLAPIIIRDLGKLRNPYQKPLNATLLLGGSEFKCLLMKLIEIRPTWEQIMTLINEEMVEESFENKYIVALVLVYGRIQYYFLTFSDDYYDDAIKWRRLFKKYLNDYRKLKALDLNVDCWSTSQMQNVELIHLDEIVDWLATKDDIWGIPLGKCQWANVYNDDIEDSSSDSSSSSSDSSSGSESDSDSGPESV</sequence>
<evidence type="ECO:0000256" key="1">
    <source>
        <dbReference type="ARBA" id="ARBA00004123"/>
    </source>
</evidence>
<evidence type="ECO:0000256" key="7">
    <source>
        <dbReference type="RuleBase" id="RU367025"/>
    </source>
</evidence>
<dbReference type="EMBL" id="LLZZ01000172">
    <property type="protein sequence ID" value="KTA96370.1"/>
    <property type="molecule type" value="Genomic_DNA"/>
</dbReference>
<accession>A0A0W0CA38</accession>
<evidence type="ECO:0000313" key="9">
    <source>
        <dbReference type="EMBL" id="KTA96370.1"/>
    </source>
</evidence>
<proteinExistence type="inferred from homology"/>
<name>A0A0W0CA38_CANGB</name>
<evidence type="ECO:0000313" key="10">
    <source>
        <dbReference type="Proteomes" id="UP000054886"/>
    </source>
</evidence>
<dbReference type="GO" id="GO:0000388">
    <property type="term" value="P:spliceosome conformational change to release U4 (or U4atac) and U1 (or U11)"/>
    <property type="evidence" value="ECO:0007669"/>
    <property type="project" value="EnsemblFungi"/>
</dbReference>
<evidence type="ECO:0000256" key="5">
    <source>
        <dbReference type="ARBA" id="ARBA00023187"/>
    </source>
</evidence>
<evidence type="ECO:0000256" key="3">
    <source>
        <dbReference type="ARBA" id="ARBA00022664"/>
    </source>
</evidence>
<feature type="compositionally biased region" description="Acidic residues" evidence="8">
    <location>
        <begin position="237"/>
        <end position="246"/>
    </location>
</feature>
<dbReference type="VEuPathDB" id="FungiDB:GWK60_K01111"/>
<dbReference type="VEuPathDB" id="FungiDB:GW608_K01111"/>
<comment type="function">
    <text evidence="7">Required for pre-mRNA splicing.</text>
</comment>
<dbReference type="PANTHER" id="PTHR23142">
    <property type="entry name" value="PRE-MRNA-SPLICING FACTOR 38A-RELATED"/>
    <property type="match status" value="1"/>
</dbReference>
<protein>
    <recommendedName>
        <fullName evidence="7">Pre-mRNA-splicing factor 38</fullName>
    </recommendedName>
</protein>
<feature type="region of interest" description="Disordered" evidence="8">
    <location>
        <begin position="218"/>
        <end position="246"/>
    </location>
</feature>
<evidence type="ECO:0000256" key="2">
    <source>
        <dbReference type="ARBA" id="ARBA00006164"/>
    </source>
</evidence>
<dbReference type="VEuPathDB" id="FungiDB:B1J91_K01265g"/>
<evidence type="ECO:0000256" key="6">
    <source>
        <dbReference type="ARBA" id="ARBA00023242"/>
    </source>
</evidence>
<keyword evidence="4 7" id="KW-0747">Spliceosome</keyword>
<gene>
    <name evidence="9" type="ORF">AO440_003304</name>
</gene>
<dbReference type="GO" id="GO:0046540">
    <property type="term" value="C:U4/U6 x U5 tri-snRNP complex"/>
    <property type="evidence" value="ECO:0007669"/>
    <property type="project" value="EnsemblFungi"/>
</dbReference>
<dbReference type="Proteomes" id="UP000054886">
    <property type="component" value="Unassembled WGS sequence"/>
</dbReference>
<dbReference type="AlphaFoldDB" id="A0A0W0CA38"/>
<dbReference type="GO" id="GO:0005681">
    <property type="term" value="C:spliceosomal complex"/>
    <property type="evidence" value="ECO:0007669"/>
    <property type="project" value="UniProtKB-KW"/>
</dbReference>
<dbReference type="InterPro" id="IPR005037">
    <property type="entry name" value="PRP38"/>
</dbReference>
<reference evidence="9 10" key="1">
    <citation type="submission" date="2015-10" db="EMBL/GenBank/DDBJ databases">
        <title>Draft genomes sequences of Candida glabrata isolates 1A, 1B, 2A, 2B, 3A and 3B.</title>
        <authorList>
            <person name="Haavelsrud O.E."/>
            <person name="Gaustad P."/>
        </authorList>
    </citation>
    <scope>NUCLEOTIDE SEQUENCE [LARGE SCALE GENOMIC DNA]</scope>
    <source>
        <strain evidence="9">910700640</strain>
    </source>
</reference>
<keyword evidence="3 7" id="KW-0507">mRNA processing</keyword>
<comment type="subcellular location">
    <subcellularLocation>
        <location evidence="1 7">Nucleus</location>
    </subcellularLocation>
</comment>
<keyword evidence="6 7" id="KW-0539">Nucleus</keyword>
<feature type="compositionally biased region" description="Low complexity" evidence="8">
    <location>
        <begin position="222"/>
        <end position="236"/>
    </location>
</feature>
<comment type="similarity">
    <text evidence="2 7">Belongs to the PRP38 family.</text>
</comment>
<evidence type="ECO:0000256" key="4">
    <source>
        <dbReference type="ARBA" id="ARBA00022728"/>
    </source>
</evidence>
<dbReference type="OMA" id="FKCLLMK"/>
<organism evidence="9 10">
    <name type="scientific">Candida glabrata</name>
    <name type="common">Yeast</name>
    <name type="synonym">Torulopsis glabrata</name>
    <dbReference type="NCBI Taxonomy" id="5478"/>
    <lineage>
        <taxon>Eukaryota</taxon>
        <taxon>Fungi</taxon>
        <taxon>Dikarya</taxon>
        <taxon>Ascomycota</taxon>
        <taxon>Saccharomycotina</taxon>
        <taxon>Saccharomycetes</taxon>
        <taxon>Saccharomycetales</taxon>
        <taxon>Saccharomycetaceae</taxon>
        <taxon>Nakaseomyces</taxon>
    </lineage>
</organism>
<dbReference type="PhylomeDB" id="A0A0W0CA38"/>
<comment type="caution">
    <text evidence="9">The sequence shown here is derived from an EMBL/GenBank/DDBJ whole genome shotgun (WGS) entry which is preliminary data.</text>
</comment>